<dbReference type="GO" id="GO:0004040">
    <property type="term" value="F:amidase activity"/>
    <property type="evidence" value="ECO:0007669"/>
    <property type="project" value="InterPro"/>
</dbReference>
<reference evidence="3 4" key="1">
    <citation type="submission" date="2016-10" db="EMBL/GenBank/DDBJ databases">
        <authorList>
            <person name="de Groot N.N."/>
        </authorList>
    </citation>
    <scope>NUCLEOTIDE SEQUENCE [LARGE SCALE GENOMIC DNA]</scope>
    <source>
        <strain evidence="3 4">DSM 2872</strain>
    </source>
</reference>
<dbReference type="EMBL" id="FNQG01000005">
    <property type="protein sequence ID" value="SDZ97284.1"/>
    <property type="molecule type" value="Genomic_DNA"/>
</dbReference>
<dbReference type="InterPro" id="IPR002901">
    <property type="entry name" value="MGlyc_endo_b_GlcNAc-like_dom"/>
</dbReference>
<evidence type="ECO:0000256" key="1">
    <source>
        <dbReference type="SAM" id="SignalP"/>
    </source>
</evidence>
<feature type="signal peptide" evidence="1">
    <location>
        <begin position="1"/>
        <end position="22"/>
    </location>
</feature>
<dbReference type="Proteomes" id="UP000183469">
    <property type="component" value="Unassembled WGS sequence"/>
</dbReference>
<keyword evidence="1" id="KW-0732">Signal</keyword>
<sequence length="260" mass="28771">MIFNRCSRVVMAGLFAGSLALALPHYTEARHLAMNPEMETKVDTNHKLKMGGSSTRTVERGKQSLEERITAILHPPVEKQETGFRVPQTMSAYDDAIIGTPLASQEQCVKYLLSVNPQPDISVSPKELVSYYYEEGAREGIRPDVAFAQALKETGFFRYGGTVTPDQNNYCGLGTTSSDVKGAYFSSAQMGVRAQIQHLLAYASTRKPSEPVVDPRYGLVRSSYGAQTLNSWTDLNGRWAVPGYSYGQSIMSMFREMLSK</sequence>
<gene>
    <name evidence="3" type="ORF">SAMN05660648_01437</name>
</gene>
<evidence type="ECO:0000313" key="3">
    <source>
        <dbReference type="EMBL" id="SDZ97284.1"/>
    </source>
</evidence>
<evidence type="ECO:0000313" key="4">
    <source>
        <dbReference type="Proteomes" id="UP000183469"/>
    </source>
</evidence>
<feature type="domain" description="Mannosyl-glycoprotein endo-beta-N-acetylglucosamidase-like" evidence="2">
    <location>
        <begin position="131"/>
        <end position="256"/>
    </location>
</feature>
<organism evidence="3 4">
    <name type="scientific">Selenomonas ruminantium</name>
    <dbReference type="NCBI Taxonomy" id="971"/>
    <lineage>
        <taxon>Bacteria</taxon>
        <taxon>Bacillati</taxon>
        <taxon>Bacillota</taxon>
        <taxon>Negativicutes</taxon>
        <taxon>Selenomonadales</taxon>
        <taxon>Selenomonadaceae</taxon>
        <taxon>Selenomonas</taxon>
    </lineage>
</organism>
<proteinExistence type="predicted"/>
<feature type="chain" id="PRO_5010270964" evidence="1">
    <location>
        <begin position="23"/>
        <end position="260"/>
    </location>
</feature>
<dbReference type="AlphaFoldDB" id="A0A1H3XF44"/>
<accession>A0A1H3XF44</accession>
<protein>
    <submittedName>
        <fullName evidence="3">Mannosyl-glycoprotein endo-beta-N-acetylglucosaminidase</fullName>
    </submittedName>
</protein>
<name>A0A1H3XF44_SELRU</name>
<dbReference type="Pfam" id="PF01832">
    <property type="entry name" value="Glucosaminidase"/>
    <property type="match status" value="1"/>
</dbReference>
<evidence type="ECO:0000259" key="2">
    <source>
        <dbReference type="Pfam" id="PF01832"/>
    </source>
</evidence>